<keyword evidence="12 14" id="KW-0472">Membrane</keyword>
<dbReference type="NCBIfam" id="TIGR00723">
    <property type="entry name" value="ttdB_fumA_fumB"/>
    <property type="match status" value="1"/>
</dbReference>
<dbReference type="InterPro" id="IPR023395">
    <property type="entry name" value="MCP_dom_sf"/>
</dbReference>
<gene>
    <name evidence="18" type="ORF">ACHAXA_004087</name>
</gene>
<dbReference type="PANTHER" id="PTHR30389:SF0">
    <property type="entry name" value="FUMARATE HYDRATASE CLASS I, AEROBIC"/>
    <property type="match status" value="1"/>
</dbReference>
<evidence type="ECO:0000256" key="13">
    <source>
        <dbReference type="ARBA" id="ARBA00023239"/>
    </source>
</evidence>
<keyword evidence="9" id="KW-0677">Repeat</keyword>
<evidence type="ECO:0000256" key="1">
    <source>
        <dbReference type="ARBA" id="ARBA00004141"/>
    </source>
</evidence>
<evidence type="ECO:0000256" key="9">
    <source>
        <dbReference type="ARBA" id="ARBA00022737"/>
    </source>
</evidence>
<comment type="caution">
    <text evidence="18">The sequence shown here is derived from an EMBL/GenBank/DDBJ whole genome shotgun (WGS) entry which is preliminary data.</text>
</comment>
<keyword evidence="19" id="KW-1185">Reference proteome</keyword>
<dbReference type="InterPro" id="IPR018108">
    <property type="entry name" value="MCP_transmembrane"/>
</dbReference>
<evidence type="ECO:0000256" key="15">
    <source>
        <dbReference type="SAM" id="MobiDB-lite"/>
    </source>
</evidence>
<evidence type="ECO:0000256" key="12">
    <source>
        <dbReference type="ARBA" id="ARBA00023136"/>
    </source>
</evidence>
<proteinExistence type="inferred from homology"/>
<dbReference type="EMBL" id="JALLPB020000653">
    <property type="protein sequence ID" value="KAL3807271.1"/>
    <property type="molecule type" value="Genomic_DNA"/>
</dbReference>
<feature type="domain" description="Fe-S hydro-lyase tartrate dehydratase beta-type catalytic" evidence="17">
    <location>
        <begin position="522"/>
        <end position="734"/>
    </location>
</feature>
<evidence type="ECO:0000256" key="3">
    <source>
        <dbReference type="ARBA" id="ARBA00008876"/>
    </source>
</evidence>
<comment type="pathway">
    <text evidence="2">Carbohydrate metabolism; tricarboxylic acid cycle; (S)-malate from fumarate: step 1/1.</text>
</comment>
<feature type="region of interest" description="Disordered" evidence="15">
    <location>
        <begin position="1"/>
        <end position="45"/>
    </location>
</feature>
<feature type="domain" description="Fe-S hydro-lyase tartrate dehydratase alpha-type catalytic" evidence="16">
    <location>
        <begin position="240"/>
        <end position="515"/>
    </location>
</feature>
<dbReference type="SUPFAM" id="SSF117457">
    <property type="entry name" value="FumA C-terminal domain-like"/>
    <property type="match status" value="1"/>
</dbReference>
<keyword evidence="13" id="KW-0456">Lyase</keyword>
<keyword evidence="4" id="KW-0813">Transport</keyword>
<dbReference type="GO" id="GO:0046872">
    <property type="term" value="F:metal ion binding"/>
    <property type="evidence" value="ECO:0007669"/>
    <property type="project" value="UniProtKB-KW"/>
</dbReference>
<dbReference type="GO" id="GO:0016020">
    <property type="term" value="C:membrane"/>
    <property type="evidence" value="ECO:0007669"/>
    <property type="project" value="UniProtKB-SubCell"/>
</dbReference>
<protein>
    <recommendedName>
        <fullName evidence="20">Fumarate hydratase</fullName>
    </recommendedName>
</protein>
<evidence type="ECO:0000256" key="14">
    <source>
        <dbReference type="PROSITE-ProRule" id="PRU00282"/>
    </source>
</evidence>
<keyword evidence="6" id="KW-0816">Tricarboxylic acid cycle</keyword>
<dbReference type="InterPro" id="IPR036660">
    <property type="entry name" value="Fe-S_hydroAse_TtdB_cat_sf"/>
</dbReference>
<comment type="similarity">
    <text evidence="3">Belongs to the class-I fumarase family.</text>
</comment>
<keyword evidence="8" id="KW-0479">Metal-binding</keyword>
<dbReference type="Pfam" id="PF05681">
    <property type="entry name" value="Fumerase"/>
    <property type="match status" value="1"/>
</dbReference>
<evidence type="ECO:0000256" key="5">
    <source>
        <dbReference type="ARBA" id="ARBA00022485"/>
    </source>
</evidence>
<keyword evidence="11" id="KW-0411">Iron-sulfur</keyword>
<comment type="subcellular location">
    <subcellularLocation>
        <location evidence="1">Membrane</location>
        <topology evidence="1">Multi-pass membrane protein</topology>
    </subcellularLocation>
</comment>
<evidence type="ECO:0000259" key="17">
    <source>
        <dbReference type="Pfam" id="PF05683"/>
    </source>
</evidence>
<dbReference type="Gene3D" id="3.20.130.10">
    <property type="entry name" value="Fe-S hydro-lyase, tartrate dehydratase beta-type, catalytic domain"/>
    <property type="match status" value="1"/>
</dbReference>
<evidence type="ECO:0000256" key="4">
    <source>
        <dbReference type="ARBA" id="ARBA00022448"/>
    </source>
</evidence>
<keyword evidence="5" id="KW-0004">4Fe-4S</keyword>
<feature type="repeat" description="Solcar" evidence="14">
    <location>
        <begin position="44"/>
        <end position="153"/>
    </location>
</feature>
<dbReference type="SUPFAM" id="SSF103506">
    <property type="entry name" value="Mitochondrial carrier"/>
    <property type="match status" value="1"/>
</dbReference>
<evidence type="ECO:0000256" key="10">
    <source>
        <dbReference type="ARBA" id="ARBA00023004"/>
    </source>
</evidence>
<evidence type="ECO:0000256" key="2">
    <source>
        <dbReference type="ARBA" id="ARBA00004859"/>
    </source>
</evidence>
<dbReference type="Pfam" id="PF00153">
    <property type="entry name" value="Mito_carr"/>
    <property type="match status" value="1"/>
</dbReference>
<evidence type="ECO:0000313" key="18">
    <source>
        <dbReference type="EMBL" id="KAL3807271.1"/>
    </source>
</evidence>
<evidence type="ECO:0000256" key="7">
    <source>
        <dbReference type="ARBA" id="ARBA00022692"/>
    </source>
</evidence>
<dbReference type="GO" id="GO:0006099">
    <property type="term" value="P:tricarboxylic acid cycle"/>
    <property type="evidence" value="ECO:0007669"/>
    <property type="project" value="UniProtKB-KW"/>
</dbReference>
<name>A0ABD3R6G1_9STRA</name>
<dbReference type="Pfam" id="PF05683">
    <property type="entry name" value="Fumerase_C"/>
    <property type="match status" value="1"/>
</dbReference>
<dbReference type="Gene3D" id="1.50.40.10">
    <property type="entry name" value="Mitochondrial carrier domain"/>
    <property type="match status" value="1"/>
</dbReference>
<dbReference type="InterPro" id="IPR004646">
    <property type="entry name" value="Fe-S_hydro-lyase_TtdA-typ_cat"/>
</dbReference>
<dbReference type="GO" id="GO:0016829">
    <property type="term" value="F:lyase activity"/>
    <property type="evidence" value="ECO:0007669"/>
    <property type="project" value="UniProtKB-KW"/>
</dbReference>
<keyword evidence="7 14" id="KW-0812">Transmembrane</keyword>
<evidence type="ECO:0000259" key="16">
    <source>
        <dbReference type="Pfam" id="PF05681"/>
    </source>
</evidence>
<dbReference type="InterPro" id="IPR004647">
    <property type="entry name" value="Fe-S_hydro-lyase_TtdB-typ_cat"/>
</dbReference>
<keyword evidence="10" id="KW-0408">Iron</keyword>
<reference evidence="18 19" key="1">
    <citation type="submission" date="2024-10" db="EMBL/GenBank/DDBJ databases">
        <title>Updated reference genomes for cyclostephanoid diatoms.</title>
        <authorList>
            <person name="Roberts W.R."/>
            <person name="Alverson A.J."/>
        </authorList>
    </citation>
    <scope>NUCLEOTIDE SEQUENCE [LARGE SCALE GENOMIC DNA]</scope>
    <source>
        <strain evidence="18 19">AJA228-03</strain>
    </source>
</reference>
<evidence type="ECO:0000313" key="19">
    <source>
        <dbReference type="Proteomes" id="UP001530377"/>
    </source>
</evidence>
<dbReference type="PANTHER" id="PTHR30389">
    <property type="entry name" value="FUMARATE HYDRATASE-RELATED"/>
    <property type="match status" value="1"/>
</dbReference>
<accession>A0ABD3R6G1</accession>
<dbReference type="GO" id="GO:0051539">
    <property type="term" value="F:4 iron, 4 sulfur cluster binding"/>
    <property type="evidence" value="ECO:0007669"/>
    <property type="project" value="UniProtKB-KW"/>
</dbReference>
<dbReference type="Proteomes" id="UP001530377">
    <property type="component" value="Unassembled WGS sequence"/>
</dbReference>
<organism evidence="18 19">
    <name type="scientific">Cyclostephanos tholiformis</name>
    <dbReference type="NCBI Taxonomy" id="382380"/>
    <lineage>
        <taxon>Eukaryota</taxon>
        <taxon>Sar</taxon>
        <taxon>Stramenopiles</taxon>
        <taxon>Ochrophyta</taxon>
        <taxon>Bacillariophyta</taxon>
        <taxon>Coscinodiscophyceae</taxon>
        <taxon>Thalassiosirophycidae</taxon>
        <taxon>Stephanodiscales</taxon>
        <taxon>Stephanodiscaceae</taxon>
        <taxon>Cyclostephanos</taxon>
    </lineage>
</organism>
<evidence type="ECO:0000256" key="8">
    <source>
        <dbReference type="ARBA" id="ARBA00022723"/>
    </source>
</evidence>
<dbReference type="AlphaFoldDB" id="A0ABD3R6G1"/>
<dbReference type="InterPro" id="IPR051208">
    <property type="entry name" value="Class-I_Fumarase/Tartrate_DH"/>
</dbReference>
<sequence length="736" mass="79890">MHQLQSAMNRASAPAPPTASPPASSSVPNAHKVPQSYSTARKRQTPAKDAVAGACAGAIAKTVVAPIERVKLLMQLQFSIENNAITGSKTSTANVDTELLSGMKRKCGAWGVAKRVYKEQGILAFWRGHKKMNAVARMTRGRTLLLRSIPCHQSTSPASRRWLSSSVEVTRSSPADAAKKKKPKQPPPEFSYTPLFDAAPDTTTAYRRILPASVVETVPLSDGTSALLRVPGEALRTLSSTAFGDVAHLLRPAHLAQLRKILDDVEASDNDRFVAMELLKNANIASGRILPGCQDTGTAIVMGKRGHLVLTDGNDYEHLSWGAYDAYTSMNLRYSQVAPLSMFEEKNTGTNLPAQVDVLGTKGDEYHFLFIAKGGGSANKTFLYQQTKALLNPTSLESFLEEKIKTIGTSACPPYHLAVVIGGLSAEQTLKTVKLASTKYYDTLPTKGDPSASGRAFRDVEWEDRILEMTRKMGIGAQFGGKYFCHDIRVIRLPRHGASCPVGIGVSCSADRQVKGKITKDGVFIEQLETDVSKYLPEVTDEHLGDSESDAKEVKIDMNAISMDDLRATLSKYPVRTRLSLTGTIVVARDIAHAKMLQKIESGEGLPQYAKDYIIYYAGPAKTPDGYASGSFGPTTAGRMDAYVDKFMHNGGSFVTLAKGNRSKQVTNACKKYGGFYLGSIGGPAAILAKNCIKNVEVLDNEEDGMEAVWKIDVENFPAFIVVDDKGNDFFKEWLG</sequence>
<dbReference type="PROSITE" id="PS50920">
    <property type="entry name" value="SOLCAR"/>
    <property type="match status" value="1"/>
</dbReference>
<feature type="region of interest" description="Disordered" evidence="15">
    <location>
        <begin position="169"/>
        <end position="193"/>
    </location>
</feature>
<evidence type="ECO:0000256" key="6">
    <source>
        <dbReference type="ARBA" id="ARBA00022532"/>
    </source>
</evidence>
<dbReference type="PRINTS" id="PR00926">
    <property type="entry name" value="MITOCARRIER"/>
</dbReference>
<dbReference type="InterPro" id="IPR002067">
    <property type="entry name" value="MCP"/>
</dbReference>
<evidence type="ECO:0008006" key="20">
    <source>
        <dbReference type="Google" id="ProtNLM"/>
    </source>
</evidence>
<evidence type="ECO:0000256" key="11">
    <source>
        <dbReference type="ARBA" id="ARBA00023014"/>
    </source>
</evidence>